<evidence type="ECO:0000313" key="4">
    <source>
        <dbReference type="EMBL" id="MFC2254512.1"/>
    </source>
</evidence>
<proteinExistence type="inferred from homology"/>
<dbReference type="Gene3D" id="2.60.40.2500">
    <property type="match status" value="1"/>
</dbReference>
<dbReference type="Proteomes" id="UP001595190">
    <property type="component" value="Unassembled WGS sequence"/>
</dbReference>
<comment type="caution">
    <text evidence="4">The sequence shown here is derived from an EMBL/GenBank/DDBJ whole genome shotgun (WGS) entry which is preliminary data.</text>
</comment>
<dbReference type="CDD" id="cd06911">
    <property type="entry name" value="VirB9_CagX_TrbG"/>
    <property type="match status" value="1"/>
</dbReference>
<name>A0ABV6ZQW5_9HYPH</name>
<comment type="similarity">
    <text evidence="1">Belongs to the TrbG/VirB9 family.</text>
</comment>
<protein>
    <submittedName>
        <fullName evidence="4">P-type conjugative transfer protein VirB9</fullName>
    </submittedName>
</protein>
<evidence type="ECO:0000256" key="2">
    <source>
        <dbReference type="ARBA" id="ARBA00022729"/>
    </source>
</evidence>
<dbReference type="EMBL" id="JBHGPK010000035">
    <property type="protein sequence ID" value="MFC2254512.1"/>
    <property type="molecule type" value="Genomic_DNA"/>
</dbReference>
<evidence type="ECO:0000313" key="5">
    <source>
        <dbReference type="Proteomes" id="UP001595190"/>
    </source>
</evidence>
<gene>
    <name evidence="4" type="primary">virB9</name>
    <name evidence="4" type="ORF">ACETRX_33175</name>
</gene>
<reference evidence="4 5" key="1">
    <citation type="submission" date="2024-09" db="EMBL/GenBank/DDBJ databases">
        <title>Description of Labrys sedimenti sp. nov., isolated from a diclofenac-degrading enrichment culture, and genome-based reclassification of Labrys portucalensis as a later heterotypic synonym of Labrys neptuniae.</title>
        <authorList>
            <person name="Tancsics A."/>
            <person name="Csepanyi A."/>
        </authorList>
    </citation>
    <scope>NUCLEOTIDE SEQUENCE [LARGE SCALE GENOMIC DNA]</scope>
    <source>
        <strain evidence="4 5">LMG 23412</strain>
    </source>
</reference>
<accession>A0ABV6ZQW5</accession>
<dbReference type="InterPro" id="IPR014148">
    <property type="entry name" value="VirB9"/>
</dbReference>
<dbReference type="InterPro" id="IPR038161">
    <property type="entry name" value="VirB9/CagX/TrbG_C_sf"/>
</dbReference>
<dbReference type="InterPro" id="IPR033645">
    <property type="entry name" value="VirB9/CagX/TrbG_C"/>
</dbReference>
<organism evidence="4 5">
    <name type="scientific">Labrys neptuniae</name>
    <dbReference type="NCBI Taxonomy" id="376174"/>
    <lineage>
        <taxon>Bacteria</taxon>
        <taxon>Pseudomonadati</taxon>
        <taxon>Pseudomonadota</taxon>
        <taxon>Alphaproteobacteria</taxon>
        <taxon>Hyphomicrobiales</taxon>
        <taxon>Xanthobacteraceae</taxon>
        <taxon>Labrys</taxon>
    </lineage>
</organism>
<dbReference type="Pfam" id="PF03524">
    <property type="entry name" value="CagX"/>
    <property type="match status" value="1"/>
</dbReference>
<dbReference type="RefSeq" id="WP_394315188.1">
    <property type="nucleotide sequence ID" value="NZ_JBHGPK010000035.1"/>
</dbReference>
<keyword evidence="3" id="KW-0843">Virulence</keyword>
<evidence type="ECO:0000256" key="1">
    <source>
        <dbReference type="ARBA" id="ARBA00006135"/>
    </source>
</evidence>
<keyword evidence="2" id="KW-0732">Signal</keyword>
<dbReference type="InterPro" id="IPR010258">
    <property type="entry name" value="Conjugal_tfr_TrbG/VirB9/CagX"/>
</dbReference>
<evidence type="ECO:0000256" key="3">
    <source>
        <dbReference type="ARBA" id="ARBA00023026"/>
    </source>
</evidence>
<dbReference type="NCBIfam" id="TIGR02781">
    <property type="entry name" value="VirB9"/>
    <property type="match status" value="1"/>
</dbReference>
<sequence length="281" mass="30931">MMMTVCQENRIILRVLTGLGIGLACIVPAKAELSPQRSLNDSRVRSVVYSANDVVSIAGTLGTSTMIVFGDNEKIETIAVGDSVSWKIEPNKRGNVIFLKPVEAKSTTNMNVVSDRRVYTFVLHTSAGLQSNLVYVVKFRYPDEDRDARMVAEARRLVSMPNHDGFQVQNANYEYYYQGDDQTKPTRVFDDGIKTWFKFSGDMPSVFIVDAAKRESLANFRREGDYIIVDKVSAQWMIRRGSFATCVINKGFGRTGTAAVATNAGALRSGASTPSGPSKGD</sequence>